<gene>
    <name evidence="1" type="ORF">AVDCRST_MAG18-1941</name>
</gene>
<reference evidence="1" key="1">
    <citation type="submission" date="2020-02" db="EMBL/GenBank/DDBJ databases">
        <authorList>
            <person name="Meier V. D."/>
        </authorList>
    </citation>
    <scope>NUCLEOTIDE SEQUENCE</scope>
    <source>
        <strain evidence="1">AVDCRST_MAG18</strain>
    </source>
</reference>
<dbReference type="AlphaFoldDB" id="A0A6J4VAC9"/>
<name>A0A6J4VAC9_9BACT</name>
<organism evidence="1">
    <name type="scientific">uncultured Thermomicrobiales bacterium</name>
    <dbReference type="NCBI Taxonomy" id="1645740"/>
    <lineage>
        <taxon>Bacteria</taxon>
        <taxon>Pseudomonadati</taxon>
        <taxon>Thermomicrobiota</taxon>
        <taxon>Thermomicrobia</taxon>
        <taxon>Thermomicrobiales</taxon>
        <taxon>environmental samples</taxon>
    </lineage>
</organism>
<dbReference type="EMBL" id="CADCWN010000153">
    <property type="protein sequence ID" value="CAA9570675.1"/>
    <property type="molecule type" value="Genomic_DNA"/>
</dbReference>
<accession>A0A6J4VAC9</accession>
<proteinExistence type="predicted"/>
<sequence>MAQEGTPLFTEGAQVNARFAGGVVDEATLRAALRRLGLGDDRVTIFKRGAPGPDMAAVRQGELHATRRGDDLTEEQQVVPTFTKREEEPSPGLVTQLQGLVGGEPNTEKSLMVLARLEEDEELAGPVAELFEQLGAMQVTYYPAVRLGARG</sequence>
<protein>
    <submittedName>
        <fullName evidence="1">Uncharacterized protein</fullName>
    </submittedName>
</protein>
<evidence type="ECO:0000313" key="1">
    <source>
        <dbReference type="EMBL" id="CAA9570675.1"/>
    </source>
</evidence>